<dbReference type="EMBL" id="REGN01007339">
    <property type="protein sequence ID" value="RNA06585.1"/>
    <property type="molecule type" value="Genomic_DNA"/>
</dbReference>
<sequence>MTLFTHQFHFVLEGNNIFINLSSLNCRQRCLFSDIEKFSSKEQNKNESELLNPDDEILNDAESFPYQKVLKESNKGEMESKVHNGEINGNFWELKIN</sequence>
<proteinExistence type="predicted"/>
<keyword evidence="2" id="KW-1185">Reference proteome</keyword>
<reference evidence="1 2" key="1">
    <citation type="journal article" date="2018" name="Sci. Rep.">
        <title>Genomic signatures of local adaptation to the degree of environmental predictability in rotifers.</title>
        <authorList>
            <person name="Franch-Gras L."/>
            <person name="Hahn C."/>
            <person name="Garcia-Roger E.M."/>
            <person name="Carmona M.J."/>
            <person name="Serra M."/>
            <person name="Gomez A."/>
        </authorList>
    </citation>
    <scope>NUCLEOTIDE SEQUENCE [LARGE SCALE GENOMIC DNA]</scope>
    <source>
        <strain evidence="1">HYR1</strain>
    </source>
</reference>
<accession>A0A3M7Q6Q2</accession>
<protein>
    <submittedName>
        <fullName evidence="1">Uncharacterized protein</fullName>
    </submittedName>
</protein>
<name>A0A3M7Q6Q2_BRAPC</name>
<evidence type="ECO:0000313" key="1">
    <source>
        <dbReference type="EMBL" id="RNA06585.1"/>
    </source>
</evidence>
<organism evidence="1 2">
    <name type="scientific">Brachionus plicatilis</name>
    <name type="common">Marine rotifer</name>
    <name type="synonym">Brachionus muelleri</name>
    <dbReference type="NCBI Taxonomy" id="10195"/>
    <lineage>
        <taxon>Eukaryota</taxon>
        <taxon>Metazoa</taxon>
        <taxon>Spiralia</taxon>
        <taxon>Gnathifera</taxon>
        <taxon>Rotifera</taxon>
        <taxon>Eurotatoria</taxon>
        <taxon>Monogononta</taxon>
        <taxon>Pseudotrocha</taxon>
        <taxon>Ploima</taxon>
        <taxon>Brachionidae</taxon>
        <taxon>Brachionus</taxon>
    </lineage>
</organism>
<evidence type="ECO:0000313" key="2">
    <source>
        <dbReference type="Proteomes" id="UP000276133"/>
    </source>
</evidence>
<dbReference type="AlphaFoldDB" id="A0A3M7Q6Q2"/>
<gene>
    <name evidence="1" type="ORF">BpHYR1_007468</name>
</gene>
<comment type="caution">
    <text evidence="1">The sequence shown here is derived from an EMBL/GenBank/DDBJ whole genome shotgun (WGS) entry which is preliminary data.</text>
</comment>
<dbReference type="Proteomes" id="UP000276133">
    <property type="component" value="Unassembled WGS sequence"/>
</dbReference>